<dbReference type="RefSeq" id="WP_353062903.1">
    <property type="nucleotide sequence ID" value="NZ_CP132942.1"/>
</dbReference>
<gene>
    <name evidence="2" type="ORF">RBB77_16620</name>
</gene>
<organism evidence="2">
    <name type="scientific">Tunturiibacter psychrotolerans</name>
    <dbReference type="NCBI Taxonomy" id="3069686"/>
    <lineage>
        <taxon>Bacteria</taxon>
        <taxon>Pseudomonadati</taxon>
        <taxon>Acidobacteriota</taxon>
        <taxon>Terriglobia</taxon>
        <taxon>Terriglobales</taxon>
        <taxon>Acidobacteriaceae</taxon>
        <taxon>Tunturiibacter</taxon>
    </lineage>
</organism>
<protein>
    <submittedName>
        <fullName evidence="2">Uncharacterized protein</fullName>
    </submittedName>
</protein>
<name>A0AAU7ZM92_9BACT</name>
<accession>A0AAU7ZM92</accession>
<dbReference type="KEGG" id="tpsc:RBB77_16620"/>
<reference evidence="2" key="1">
    <citation type="submission" date="2023-08" db="EMBL/GenBank/DDBJ databases">
        <authorList>
            <person name="Messyasz A."/>
            <person name="Mannisto M.K."/>
            <person name="Kerkhof L.J."/>
            <person name="Haggblom M."/>
        </authorList>
    </citation>
    <scope>NUCLEOTIDE SEQUENCE</scope>
    <source>
        <strain evidence="2">X5P6</strain>
    </source>
</reference>
<feature type="region of interest" description="Disordered" evidence="1">
    <location>
        <begin position="1"/>
        <end position="39"/>
    </location>
</feature>
<feature type="compositionally biased region" description="Basic and acidic residues" evidence="1">
    <location>
        <begin position="18"/>
        <end position="39"/>
    </location>
</feature>
<proteinExistence type="predicted"/>
<sequence>MKTGATAKQGQQQIPFGDDNKKNNGKGRGETRGPLHCAGHDETVNSFGRYDELFALARSSVRSGGEKRVWNLRGSAEE</sequence>
<dbReference type="AlphaFoldDB" id="A0AAU7ZM92"/>
<evidence type="ECO:0000313" key="2">
    <source>
        <dbReference type="EMBL" id="XCB32058.1"/>
    </source>
</evidence>
<reference evidence="2" key="2">
    <citation type="journal article" date="2024" name="Environ. Microbiol.">
        <title>Genome analysis and description of Tunturibacter gen. nov. expands the diversity of Terriglobia in tundra soils.</title>
        <authorList>
            <person name="Messyasz A."/>
            <person name="Mannisto M.K."/>
            <person name="Kerkhof L.J."/>
            <person name="Haggblom M.M."/>
        </authorList>
    </citation>
    <scope>NUCLEOTIDE SEQUENCE</scope>
    <source>
        <strain evidence="2">X5P6</strain>
    </source>
</reference>
<dbReference type="EMBL" id="CP132942">
    <property type="protein sequence ID" value="XCB32058.1"/>
    <property type="molecule type" value="Genomic_DNA"/>
</dbReference>
<feature type="compositionally biased region" description="Polar residues" evidence="1">
    <location>
        <begin position="1"/>
        <end position="14"/>
    </location>
</feature>
<evidence type="ECO:0000256" key="1">
    <source>
        <dbReference type="SAM" id="MobiDB-lite"/>
    </source>
</evidence>